<dbReference type="EMBL" id="JACIJF010000003">
    <property type="protein sequence ID" value="MBB5710020.1"/>
    <property type="molecule type" value="Genomic_DNA"/>
</dbReference>
<proteinExistence type="predicted"/>
<keyword evidence="2" id="KW-1185">Reference proteome</keyword>
<dbReference type="AlphaFoldDB" id="A0A840YLA3"/>
<evidence type="ECO:0000313" key="2">
    <source>
        <dbReference type="Proteomes" id="UP000527143"/>
    </source>
</evidence>
<sequence length="53" mass="5242">MGRSNQRQIIPGAGSAIPASDIAFALGIIALLGSRAGVPADSSFSSVQVEVAS</sequence>
<reference evidence="1 2" key="1">
    <citation type="submission" date="2020-08" db="EMBL/GenBank/DDBJ databases">
        <title>Genomic Encyclopedia of Type Strains, Phase IV (KMG-IV): sequencing the most valuable type-strain genomes for metagenomic binning, comparative biology and taxonomic classification.</title>
        <authorList>
            <person name="Goeker M."/>
        </authorList>
    </citation>
    <scope>NUCLEOTIDE SEQUENCE [LARGE SCALE GENOMIC DNA]</scope>
    <source>
        <strain evidence="1 2">DSM 26736</strain>
    </source>
</reference>
<comment type="caution">
    <text evidence="1">The sequence shown here is derived from an EMBL/GenBank/DDBJ whole genome shotgun (WGS) entry which is preliminary data.</text>
</comment>
<gene>
    <name evidence="1" type="ORF">FHT02_001248</name>
</gene>
<accession>A0A840YLA3</accession>
<name>A0A840YLA3_9SPHN</name>
<dbReference type="Proteomes" id="UP000527143">
    <property type="component" value="Unassembled WGS sequence"/>
</dbReference>
<evidence type="ECO:0000313" key="1">
    <source>
        <dbReference type="EMBL" id="MBB5710020.1"/>
    </source>
</evidence>
<organism evidence="1 2">
    <name type="scientific">Sphingomonas xinjiangensis</name>
    <dbReference type="NCBI Taxonomy" id="643568"/>
    <lineage>
        <taxon>Bacteria</taxon>
        <taxon>Pseudomonadati</taxon>
        <taxon>Pseudomonadota</taxon>
        <taxon>Alphaproteobacteria</taxon>
        <taxon>Sphingomonadales</taxon>
        <taxon>Sphingomonadaceae</taxon>
        <taxon>Sphingomonas</taxon>
    </lineage>
</organism>
<protein>
    <submittedName>
        <fullName evidence="1">Na+/H+ antiporter NhaA</fullName>
    </submittedName>
</protein>